<evidence type="ECO:0008006" key="3">
    <source>
        <dbReference type="Google" id="ProtNLM"/>
    </source>
</evidence>
<dbReference type="AlphaFoldDB" id="A0A372MJ75"/>
<evidence type="ECO:0000313" key="1">
    <source>
        <dbReference type="EMBL" id="RFU95366.1"/>
    </source>
</evidence>
<comment type="caution">
    <text evidence="1">The sequence shown here is derived from an EMBL/GenBank/DDBJ whole genome shotgun (WGS) entry which is preliminary data.</text>
</comment>
<dbReference type="EMBL" id="QUWK01000004">
    <property type="protein sequence ID" value="RFU95366.1"/>
    <property type="molecule type" value="Genomic_DNA"/>
</dbReference>
<keyword evidence="2" id="KW-1185">Reference proteome</keyword>
<organism evidence="1 2">
    <name type="scientific">Sphaerochaeta halotolerans</name>
    <dbReference type="NCBI Taxonomy" id="2293840"/>
    <lineage>
        <taxon>Bacteria</taxon>
        <taxon>Pseudomonadati</taxon>
        <taxon>Spirochaetota</taxon>
        <taxon>Spirochaetia</taxon>
        <taxon>Spirochaetales</taxon>
        <taxon>Sphaerochaetaceae</taxon>
        <taxon>Sphaerochaeta</taxon>
    </lineage>
</organism>
<name>A0A372MJ75_9SPIR</name>
<evidence type="ECO:0000313" key="2">
    <source>
        <dbReference type="Proteomes" id="UP000264002"/>
    </source>
</evidence>
<protein>
    <recommendedName>
        <fullName evidence="3">DUF1349 domain-containing protein</fullName>
    </recommendedName>
</protein>
<dbReference type="Gene3D" id="2.60.120.200">
    <property type="match status" value="1"/>
</dbReference>
<sequence length="163" mass="18071">MGKPRSWDKDHRTVSLSVEPQMHLPDGPLLLAVSDDDFSCNMTLSSSGNHVFAGVCFYHLDTDYIGIGISTESLEIHVMINGFLNYSRIPLKEGSNQAIWSMKRRGSHLSIGYRRQSSDSVTWVGSYTLPGIQKSVSFGPYFANEGSEDAKASMSALDYKKEI</sequence>
<accession>A0A372MJ75</accession>
<dbReference type="Proteomes" id="UP000264002">
    <property type="component" value="Unassembled WGS sequence"/>
</dbReference>
<reference evidence="2" key="1">
    <citation type="submission" date="2018-08" db="EMBL/GenBank/DDBJ databases">
        <authorList>
            <person name="Grouzdev D.S."/>
            <person name="Krutkina M.S."/>
        </authorList>
    </citation>
    <scope>NUCLEOTIDE SEQUENCE [LARGE SCALE GENOMIC DNA]</scope>
    <source>
        <strain evidence="2">4-11</strain>
    </source>
</reference>
<proteinExistence type="predicted"/>
<reference evidence="1 2" key="2">
    <citation type="submission" date="2018-09" db="EMBL/GenBank/DDBJ databases">
        <title>Genome of Sphaerochaeta halotolerans strain 4-11.</title>
        <authorList>
            <person name="Nazina T.N."/>
            <person name="Sokolova D.S."/>
        </authorList>
    </citation>
    <scope>NUCLEOTIDE SEQUENCE [LARGE SCALE GENOMIC DNA]</scope>
    <source>
        <strain evidence="1 2">4-11</strain>
    </source>
</reference>
<gene>
    <name evidence="1" type="ORF">DYP60_04950</name>
</gene>